<dbReference type="CDD" id="cd00190">
    <property type="entry name" value="Tryp_SPc"/>
    <property type="match status" value="1"/>
</dbReference>
<dbReference type="InterPro" id="IPR009003">
    <property type="entry name" value="Peptidase_S1_PA"/>
</dbReference>
<dbReference type="PROSITE" id="PS00134">
    <property type="entry name" value="TRYPSIN_HIS"/>
    <property type="match status" value="1"/>
</dbReference>
<dbReference type="AlphaFoldDB" id="A0A7R9BRR2"/>
<dbReference type="Gene3D" id="2.40.10.10">
    <property type="entry name" value="Trypsin-like serine proteases"/>
    <property type="match status" value="1"/>
</dbReference>
<evidence type="ECO:0000256" key="1">
    <source>
        <dbReference type="ARBA" id="ARBA00004613"/>
    </source>
</evidence>
<accession>A0A7R9BRR2</accession>
<dbReference type="PANTHER" id="PTHR24258:SF129">
    <property type="entry name" value="LP15124P-RELATED"/>
    <property type="match status" value="1"/>
</dbReference>
<dbReference type="GO" id="GO:0005576">
    <property type="term" value="C:extracellular region"/>
    <property type="evidence" value="ECO:0007669"/>
    <property type="project" value="UniProtKB-SubCell"/>
</dbReference>
<evidence type="ECO:0000259" key="4">
    <source>
        <dbReference type="PROSITE" id="PS50240"/>
    </source>
</evidence>
<evidence type="ECO:0000313" key="5">
    <source>
        <dbReference type="EMBL" id="CAD7280324.1"/>
    </source>
</evidence>
<proteinExistence type="predicted"/>
<comment type="subcellular location">
    <subcellularLocation>
        <location evidence="1">Secreted</location>
    </subcellularLocation>
</comment>
<keyword evidence="6" id="KW-1185">Reference proteome</keyword>
<dbReference type="GO" id="GO:0004252">
    <property type="term" value="F:serine-type endopeptidase activity"/>
    <property type="evidence" value="ECO:0007669"/>
    <property type="project" value="InterPro"/>
</dbReference>
<feature type="non-terminal residue" evidence="5">
    <location>
        <position position="1"/>
    </location>
</feature>
<dbReference type="OrthoDB" id="5949700at2759"/>
<dbReference type="Proteomes" id="UP000678499">
    <property type="component" value="Unassembled WGS sequence"/>
</dbReference>
<dbReference type="EMBL" id="OA884118">
    <property type="protein sequence ID" value="CAD7280324.1"/>
    <property type="molecule type" value="Genomic_DNA"/>
</dbReference>
<dbReference type="InterPro" id="IPR043504">
    <property type="entry name" value="Peptidase_S1_PA_chymotrypsin"/>
</dbReference>
<dbReference type="GO" id="GO:0006508">
    <property type="term" value="P:proteolysis"/>
    <property type="evidence" value="ECO:0007669"/>
    <property type="project" value="InterPro"/>
</dbReference>
<dbReference type="InterPro" id="IPR001314">
    <property type="entry name" value="Peptidase_S1A"/>
</dbReference>
<gene>
    <name evidence="5" type="ORF">NMOB1V02_LOCUS7984</name>
</gene>
<dbReference type="PROSITE" id="PS50240">
    <property type="entry name" value="TRYPSIN_DOM"/>
    <property type="match status" value="1"/>
</dbReference>
<name>A0A7R9BRR2_9CRUS</name>
<dbReference type="InterPro" id="IPR018114">
    <property type="entry name" value="TRYPSIN_HIS"/>
</dbReference>
<reference evidence="5" key="1">
    <citation type="submission" date="2020-11" db="EMBL/GenBank/DDBJ databases">
        <authorList>
            <person name="Tran Van P."/>
        </authorList>
    </citation>
    <scope>NUCLEOTIDE SEQUENCE</scope>
</reference>
<feature type="domain" description="Peptidase S1" evidence="4">
    <location>
        <begin position="94"/>
        <end position="359"/>
    </location>
</feature>
<evidence type="ECO:0000256" key="2">
    <source>
        <dbReference type="ARBA" id="ARBA00022525"/>
    </source>
</evidence>
<evidence type="ECO:0000313" key="6">
    <source>
        <dbReference type="Proteomes" id="UP000678499"/>
    </source>
</evidence>
<dbReference type="FunFam" id="2.40.10.10:FF:000038">
    <property type="entry name" value="Serine protease"/>
    <property type="match status" value="1"/>
</dbReference>
<dbReference type="EMBL" id="CAJPEX010002081">
    <property type="protein sequence ID" value="CAG0920476.1"/>
    <property type="molecule type" value="Genomic_DNA"/>
</dbReference>
<dbReference type="SMART" id="SM00020">
    <property type="entry name" value="Tryp_SPc"/>
    <property type="match status" value="1"/>
</dbReference>
<keyword evidence="2" id="KW-0964">Secreted</keyword>
<protein>
    <recommendedName>
        <fullName evidence="4">Peptidase S1 domain-containing protein</fullName>
    </recommendedName>
</protein>
<evidence type="ECO:0000256" key="3">
    <source>
        <dbReference type="ARBA" id="ARBA00023157"/>
    </source>
</evidence>
<dbReference type="PANTHER" id="PTHR24258">
    <property type="entry name" value="SERINE PROTEASE-RELATED"/>
    <property type="match status" value="1"/>
</dbReference>
<dbReference type="PRINTS" id="PR00722">
    <property type="entry name" value="CHYMOTRYPSIN"/>
</dbReference>
<dbReference type="Pfam" id="PF00089">
    <property type="entry name" value="Trypsin"/>
    <property type="match status" value="1"/>
</dbReference>
<sequence length="409" mass="44696">RTCTVGARLFDGDVNTTVTICCRQPPVEVCPKGEVCIDDATCPGILTDGTGQIDPRRPPKSCILDSYTSQYGICCDPSPPVPQHCGVRNPEGIAVSGYKLIDRIQNPSLLPANEARFAEFPWQAMIYRDLGPVKPGHKTEAQFVCGATLIGVRHLLTAAHCVKNYTVHELEVRLGEWEINNQVEPLAYVDHRPSEIVLHPEYKSGPEFNDIAVIVLNRPVVRDHHINTACLPDNPADVYAGRRCIATGWGKDAFFGNYQHVMKKVDVPIVSHAECQRMLRNTRLGNYFRLHYNFLCAGGEINKDACTGDGGGPLVCARADGRYVLAGVTSWGIGCGQAEVPGVYAKVTSYLEWIHEIMSRPAVGNKPTIPSQVKPQTLPLPPPAAAAQIRSTEGASKFKLHTTNDSGKH</sequence>
<dbReference type="SUPFAM" id="SSF50494">
    <property type="entry name" value="Trypsin-like serine proteases"/>
    <property type="match status" value="1"/>
</dbReference>
<organism evidence="5">
    <name type="scientific">Notodromas monacha</name>
    <dbReference type="NCBI Taxonomy" id="399045"/>
    <lineage>
        <taxon>Eukaryota</taxon>
        <taxon>Metazoa</taxon>
        <taxon>Ecdysozoa</taxon>
        <taxon>Arthropoda</taxon>
        <taxon>Crustacea</taxon>
        <taxon>Oligostraca</taxon>
        <taxon>Ostracoda</taxon>
        <taxon>Podocopa</taxon>
        <taxon>Podocopida</taxon>
        <taxon>Cypridocopina</taxon>
        <taxon>Cypridoidea</taxon>
        <taxon>Cyprididae</taxon>
        <taxon>Notodromas</taxon>
    </lineage>
</organism>
<keyword evidence="3" id="KW-1015">Disulfide bond</keyword>
<dbReference type="InterPro" id="IPR001254">
    <property type="entry name" value="Trypsin_dom"/>
</dbReference>